<gene>
    <name evidence="12" type="ORF">NHX12_028740</name>
</gene>
<dbReference type="PRINTS" id="PR00237">
    <property type="entry name" value="GPCRRHODOPSN"/>
</dbReference>
<comment type="subcellular location">
    <subcellularLocation>
        <location evidence="1">Membrane</location>
        <topology evidence="1">Multi-pass membrane protein</topology>
    </subcellularLocation>
</comment>
<feature type="transmembrane region" description="Helical" evidence="10">
    <location>
        <begin position="86"/>
        <end position="107"/>
    </location>
</feature>
<dbReference type="SUPFAM" id="SSF81321">
    <property type="entry name" value="Family A G protein-coupled receptor-like"/>
    <property type="match status" value="1"/>
</dbReference>
<feature type="transmembrane region" description="Helical" evidence="10">
    <location>
        <begin position="261"/>
        <end position="284"/>
    </location>
</feature>
<feature type="transmembrane region" description="Helical" evidence="10">
    <location>
        <begin position="49"/>
        <end position="66"/>
    </location>
</feature>
<evidence type="ECO:0000256" key="1">
    <source>
        <dbReference type="ARBA" id="ARBA00004141"/>
    </source>
</evidence>
<keyword evidence="2 8" id="KW-0812">Transmembrane</keyword>
<keyword evidence="5 10" id="KW-0472">Membrane</keyword>
<dbReference type="OrthoDB" id="10055255at2759"/>
<evidence type="ECO:0000256" key="4">
    <source>
        <dbReference type="ARBA" id="ARBA00023040"/>
    </source>
</evidence>
<evidence type="ECO:0000256" key="8">
    <source>
        <dbReference type="RuleBase" id="RU000688"/>
    </source>
</evidence>
<dbReference type="PROSITE" id="PS00237">
    <property type="entry name" value="G_PROTEIN_RECEP_F1_1"/>
    <property type="match status" value="2"/>
</dbReference>
<feature type="region of interest" description="Disordered" evidence="9">
    <location>
        <begin position="302"/>
        <end position="325"/>
    </location>
</feature>
<proteinExistence type="inferred from homology"/>
<dbReference type="EMBL" id="JANIIK010000044">
    <property type="protein sequence ID" value="KAJ3603999.1"/>
    <property type="molecule type" value="Genomic_DNA"/>
</dbReference>
<dbReference type="PROSITE" id="PS50262">
    <property type="entry name" value="G_PROTEIN_RECEP_F1_2"/>
    <property type="match status" value="1"/>
</dbReference>
<keyword evidence="7 8" id="KW-0807">Transducer</keyword>
<feature type="domain" description="G-protein coupled receptors family 1 profile" evidence="11">
    <location>
        <begin position="28"/>
        <end position="281"/>
    </location>
</feature>
<dbReference type="PANTHER" id="PTHR46048:SF6">
    <property type="entry name" value="HYDROXYCARBOXYLIC ACID RECEPTOR 2"/>
    <property type="match status" value="1"/>
</dbReference>
<feature type="transmembrane region" description="Helical" evidence="10">
    <location>
        <begin position="16"/>
        <end position="37"/>
    </location>
</feature>
<dbReference type="PANTHER" id="PTHR46048">
    <property type="entry name" value="HYDROXYCARBOXYLIC ACID RECEPTOR 2"/>
    <property type="match status" value="1"/>
</dbReference>
<feature type="transmembrane region" description="Helical" evidence="10">
    <location>
        <begin position="168"/>
        <end position="192"/>
    </location>
</feature>
<dbReference type="Pfam" id="PF00001">
    <property type="entry name" value="7tm_1"/>
    <property type="match status" value="1"/>
</dbReference>
<feature type="compositionally biased region" description="Basic and acidic residues" evidence="9">
    <location>
        <begin position="307"/>
        <end position="316"/>
    </location>
</feature>
<evidence type="ECO:0000256" key="2">
    <source>
        <dbReference type="ARBA" id="ARBA00022692"/>
    </source>
</evidence>
<keyword evidence="6 8" id="KW-0675">Receptor</keyword>
<evidence type="ECO:0000313" key="12">
    <source>
        <dbReference type="EMBL" id="KAJ3603999.1"/>
    </source>
</evidence>
<evidence type="ECO:0000256" key="7">
    <source>
        <dbReference type="ARBA" id="ARBA00023224"/>
    </source>
</evidence>
<evidence type="ECO:0000256" key="3">
    <source>
        <dbReference type="ARBA" id="ARBA00022989"/>
    </source>
</evidence>
<keyword evidence="3 10" id="KW-1133">Transmembrane helix</keyword>
<dbReference type="InterPro" id="IPR051893">
    <property type="entry name" value="HCARs"/>
</dbReference>
<comment type="similarity">
    <text evidence="8">Belongs to the G-protein coupled receptor 1 family.</text>
</comment>
<evidence type="ECO:0000256" key="6">
    <source>
        <dbReference type="ARBA" id="ARBA00023170"/>
    </source>
</evidence>
<evidence type="ECO:0000256" key="10">
    <source>
        <dbReference type="SAM" id="Phobius"/>
    </source>
</evidence>
<evidence type="ECO:0000313" key="13">
    <source>
        <dbReference type="Proteomes" id="UP001148018"/>
    </source>
</evidence>
<dbReference type="GO" id="GO:0005886">
    <property type="term" value="C:plasma membrane"/>
    <property type="evidence" value="ECO:0007669"/>
    <property type="project" value="TreeGrafter"/>
</dbReference>
<evidence type="ECO:0000256" key="9">
    <source>
        <dbReference type="SAM" id="MobiDB-lite"/>
    </source>
</evidence>
<dbReference type="InterPro" id="IPR000276">
    <property type="entry name" value="GPCR_Rhodpsn"/>
</dbReference>
<dbReference type="InterPro" id="IPR017452">
    <property type="entry name" value="GPCR_Rhodpsn_7TM"/>
</dbReference>
<dbReference type="Gene3D" id="1.20.1070.10">
    <property type="entry name" value="Rhodopsin 7-helix transmembrane proteins"/>
    <property type="match status" value="1"/>
</dbReference>
<protein>
    <recommendedName>
        <fullName evidence="11">G-protein coupled receptors family 1 profile domain-containing protein</fullName>
    </recommendedName>
</protein>
<evidence type="ECO:0000259" key="11">
    <source>
        <dbReference type="PROSITE" id="PS50262"/>
    </source>
</evidence>
<dbReference type="Proteomes" id="UP001148018">
    <property type="component" value="Unassembled WGS sequence"/>
</dbReference>
<comment type="caution">
    <text evidence="12">The sequence shown here is derived from an EMBL/GenBank/DDBJ whole genome shotgun (WGS) entry which is preliminary data.</text>
</comment>
<dbReference type="AlphaFoldDB" id="A0A9Q0IMD5"/>
<reference evidence="12" key="1">
    <citation type="submission" date="2022-07" db="EMBL/GenBank/DDBJ databases">
        <title>Chromosome-level genome of Muraenolepis orangiensis.</title>
        <authorList>
            <person name="Kim J."/>
        </authorList>
    </citation>
    <scope>NUCLEOTIDE SEQUENCE</scope>
    <source>
        <strain evidence="12">KU_S4_2022</strain>
        <tissue evidence="12">Muscle</tissue>
    </source>
</reference>
<keyword evidence="13" id="KW-1185">Reference proteome</keyword>
<sequence length="325" mass="36266">MRCVNQAFVLIRVLPYVLVAEFILGVIGNGMALWIFLFRLKPWKSSTVLLFNLALADFLLNMALPFRASYYFSKLRWHFGHAFCNVSLFLLAANRSGSIFFLVAIAVDRYVRVAHPHHALNSLSVGKAACGAAALWLVTLSMTAHLLAHERHNGTDCDSYTADLEGHAVSWHTGVFVFSFYLALAIMVFCTCSIIARLRGRQLAQQAHIRRALFLIVVVVLLFVVCFLPSNISQVLIWIRASQLSGNHTGSACDTMKDLNTAFYMSISLTYLSSALDPVVYYFSIPTFKNMCRRAMNLGNADSTTEEANKKTKSRELGSQSMSQL</sequence>
<feature type="transmembrane region" description="Helical" evidence="10">
    <location>
        <begin position="213"/>
        <end position="241"/>
    </location>
</feature>
<organism evidence="12 13">
    <name type="scientific">Muraenolepis orangiensis</name>
    <name type="common">Patagonian moray cod</name>
    <dbReference type="NCBI Taxonomy" id="630683"/>
    <lineage>
        <taxon>Eukaryota</taxon>
        <taxon>Metazoa</taxon>
        <taxon>Chordata</taxon>
        <taxon>Craniata</taxon>
        <taxon>Vertebrata</taxon>
        <taxon>Euteleostomi</taxon>
        <taxon>Actinopterygii</taxon>
        <taxon>Neopterygii</taxon>
        <taxon>Teleostei</taxon>
        <taxon>Neoteleostei</taxon>
        <taxon>Acanthomorphata</taxon>
        <taxon>Zeiogadaria</taxon>
        <taxon>Gadariae</taxon>
        <taxon>Gadiformes</taxon>
        <taxon>Muraenolepidoidei</taxon>
        <taxon>Muraenolepididae</taxon>
        <taxon>Muraenolepis</taxon>
    </lineage>
</organism>
<name>A0A9Q0IMD5_9TELE</name>
<accession>A0A9Q0IMD5</accession>
<evidence type="ECO:0000256" key="5">
    <source>
        <dbReference type="ARBA" id="ARBA00023136"/>
    </source>
</evidence>
<dbReference type="GO" id="GO:0004930">
    <property type="term" value="F:G protein-coupled receptor activity"/>
    <property type="evidence" value="ECO:0007669"/>
    <property type="project" value="UniProtKB-KW"/>
</dbReference>
<keyword evidence="4 8" id="KW-0297">G-protein coupled receptor</keyword>